<dbReference type="PROSITE" id="PS00039">
    <property type="entry name" value="DEAD_ATP_HELICASE"/>
    <property type="match status" value="1"/>
</dbReference>
<evidence type="ECO:0000256" key="12">
    <source>
        <dbReference type="SAM" id="MobiDB-lite"/>
    </source>
</evidence>
<keyword evidence="4 11" id="KW-0378">Hydrolase</keyword>
<dbReference type="InterPro" id="IPR050079">
    <property type="entry name" value="DEAD_box_RNA_helicase"/>
</dbReference>
<dbReference type="InterPro" id="IPR014014">
    <property type="entry name" value="RNA_helicase_DEAD_Q_motif"/>
</dbReference>
<dbReference type="InterPro" id="IPR000629">
    <property type="entry name" value="RNA-helicase_DEAD-box_CS"/>
</dbReference>
<feature type="domain" description="Helicase ATP-binding" evidence="13">
    <location>
        <begin position="70"/>
        <end position="241"/>
    </location>
</feature>
<dbReference type="InterPro" id="IPR044742">
    <property type="entry name" value="DEAD/DEAH_RhlB"/>
</dbReference>
<evidence type="ECO:0000259" key="13">
    <source>
        <dbReference type="PROSITE" id="PS51192"/>
    </source>
</evidence>
<dbReference type="InterPro" id="IPR057325">
    <property type="entry name" value="DeaD_dimer"/>
</dbReference>
<keyword evidence="7" id="KW-0346">Stress response</keyword>
<dbReference type="GO" id="GO:0005829">
    <property type="term" value="C:cytosol"/>
    <property type="evidence" value="ECO:0007669"/>
    <property type="project" value="TreeGrafter"/>
</dbReference>
<gene>
    <name evidence="16" type="ORF">DL240_09075</name>
</gene>
<evidence type="ECO:0000256" key="5">
    <source>
        <dbReference type="ARBA" id="ARBA00022806"/>
    </source>
</evidence>
<proteinExistence type="inferred from homology"/>
<evidence type="ECO:0000259" key="15">
    <source>
        <dbReference type="PROSITE" id="PS51195"/>
    </source>
</evidence>
<evidence type="ECO:0000256" key="7">
    <source>
        <dbReference type="ARBA" id="ARBA00023016"/>
    </source>
</evidence>
<dbReference type="InterPro" id="IPR027417">
    <property type="entry name" value="P-loop_NTPase"/>
</dbReference>
<dbReference type="PROSITE" id="PS51195">
    <property type="entry name" value="Q_MOTIF"/>
    <property type="match status" value="1"/>
</dbReference>
<dbReference type="PANTHER" id="PTHR47959:SF13">
    <property type="entry name" value="ATP-DEPENDENT RNA HELICASE RHLE"/>
    <property type="match status" value="1"/>
</dbReference>
<evidence type="ECO:0000256" key="10">
    <source>
        <dbReference type="PROSITE-ProRule" id="PRU00552"/>
    </source>
</evidence>
<keyword evidence="3 11" id="KW-0547">Nucleotide-binding</keyword>
<dbReference type="Proteomes" id="UP000249169">
    <property type="component" value="Unassembled WGS sequence"/>
</dbReference>
<dbReference type="SMART" id="SM00490">
    <property type="entry name" value="HELICc"/>
    <property type="match status" value="1"/>
</dbReference>
<dbReference type="Pfam" id="PF25399">
    <property type="entry name" value="DeaD_dimer"/>
    <property type="match status" value="1"/>
</dbReference>
<dbReference type="EMBL" id="QHKO01000003">
    <property type="protein sequence ID" value="RAL23028.1"/>
    <property type="molecule type" value="Genomic_DNA"/>
</dbReference>
<feature type="domain" description="Helicase C-terminal" evidence="14">
    <location>
        <begin position="266"/>
        <end position="410"/>
    </location>
</feature>
<dbReference type="EC" id="3.6.4.13" evidence="1"/>
<protein>
    <recommendedName>
        <fullName evidence="1">RNA helicase</fullName>
        <ecNumber evidence="1">3.6.4.13</ecNumber>
    </recommendedName>
</protein>
<feature type="compositionally biased region" description="Basic residues" evidence="12">
    <location>
        <begin position="546"/>
        <end position="559"/>
    </location>
</feature>
<feature type="region of interest" description="Disordered" evidence="12">
    <location>
        <begin position="471"/>
        <end position="567"/>
    </location>
</feature>
<dbReference type="FunFam" id="3.40.50.300:FF:000108">
    <property type="entry name" value="ATP-dependent RNA helicase RhlE"/>
    <property type="match status" value="1"/>
</dbReference>
<dbReference type="InterPro" id="IPR001650">
    <property type="entry name" value="Helicase_C-like"/>
</dbReference>
<evidence type="ECO:0000313" key="17">
    <source>
        <dbReference type="Proteomes" id="UP000249169"/>
    </source>
</evidence>
<dbReference type="InterPro" id="IPR014001">
    <property type="entry name" value="Helicase_ATP-bd"/>
</dbReference>
<accession>A0A328C867</accession>
<evidence type="ECO:0000256" key="6">
    <source>
        <dbReference type="ARBA" id="ARBA00022840"/>
    </source>
</evidence>
<sequence length="567" mass="62167">MRLLWRLAGVKGRARHPFSGTSGAPMSTTVDAAASVPTSTFDQLGLSAPILNAVTDAGYDTPTPIQAGAIPLLLAGHDIIGQARTGTGKTAAFALPMLDAIDLSERAVQGLILTPTRELAVQIAEAMESYARHRPGLTILPVYGGASMMGQLHALRRGVHVVVGTPGRVLDHLRRQSLRLDKVQALVLDEADEMLRMGFIDDVETILEATPTERRTALFSATMPRAIETVARKHLREPQSVTIESHHRTTIEQRFIRLRYPEKFFALDRLLRASDHEGVLVFAQRRADTEEIAQKLCELGHRAQALNGDLGQQQRELVLHRLRERQLDVVVGTDVAARGLDVDHLSLVVNYDLPFDVDTYTHRVGRTGRAGREGLAVSLVSNRQMAFIRQVERQMKVSVKPMQVPSAADVEHRAAEIHAARLREILVAKSPELSPHYNLVKALVDEGFHMTEVAAAASLLAAGDTLKPPTLADLNPIAPSSHRNSGGNKKSRSSRHRGRSKGRGSRSSKSSRGPRASKSASDPRASKSAGDERNERKDRKTSGRLATRKTRKKVSHRKGQSPPRDRD</sequence>
<name>A0A328C867_9DELT</name>
<dbReference type="Gene3D" id="3.40.50.300">
    <property type="entry name" value="P-loop containing nucleotide triphosphate hydrolases"/>
    <property type="match status" value="2"/>
</dbReference>
<dbReference type="CDD" id="cd00268">
    <property type="entry name" value="DEADc"/>
    <property type="match status" value="1"/>
</dbReference>
<feature type="short sequence motif" description="Q motif" evidence="10">
    <location>
        <begin position="39"/>
        <end position="67"/>
    </location>
</feature>
<dbReference type="Pfam" id="PF00271">
    <property type="entry name" value="Helicase_C"/>
    <property type="match status" value="1"/>
</dbReference>
<dbReference type="AlphaFoldDB" id="A0A328C867"/>
<comment type="catalytic activity">
    <reaction evidence="9">
        <text>ATP + H2O = ADP + phosphate + H(+)</text>
        <dbReference type="Rhea" id="RHEA:13065"/>
        <dbReference type="ChEBI" id="CHEBI:15377"/>
        <dbReference type="ChEBI" id="CHEBI:15378"/>
        <dbReference type="ChEBI" id="CHEBI:30616"/>
        <dbReference type="ChEBI" id="CHEBI:43474"/>
        <dbReference type="ChEBI" id="CHEBI:456216"/>
        <dbReference type="EC" id="3.6.4.13"/>
    </reaction>
</comment>
<dbReference type="CDD" id="cd18787">
    <property type="entry name" value="SF2_C_DEAD"/>
    <property type="match status" value="1"/>
</dbReference>
<comment type="similarity">
    <text evidence="8 11">Belongs to the DEAD box helicase family.</text>
</comment>
<feature type="compositionally biased region" description="Basic and acidic residues" evidence="12">
    <location>
        <begin position="529"/>
        <end position="541"/>
    </location>
</feature>
<dbReference type="PROSITE" id="PS51192">
    <property type="entry name" value="HELICASE_ATP_BIND_1"/>
    <property type="match status" value="1"/>
</dbReference>
<dbReference type="SUPFAM" id="SSF52540">
    <property type="entry name" value="P-loop containing nucleoside triphosphate hydrolases"/>
    <property type="match status" value="2"/>
</dbReference>
<dbReference type="SMART" id="SM00487">
    <property type="entry name" value="DEXDc"/>
    <property type="match status" value="1"/>
</dbReference>
<feature type="compositionally biased region" description="Low complexity" evidence="12">
    <location>
        <begin position="507"/>
        <end position="520"/>
    </location>
</feature>
<keyword evidence="17" id="KW-1185">Reference proteome</keyword>
<dbReference type="InterPro" id="IPR011545">
    <property type="entry name" value="DEAD/DEAH_box_helicase_dom"/>
</dbReference>
<evidence type="ECO:0000256" key="11">
    <source>
        <dbReference type="RuleBase" id="RU000492"/>
    </source>
</evidence>
<feature type="domain" description="DEAD-box RNA helicase Q" evidence="15">
    <location>
        <begin position="39"/>
        <end position="67"/>
    </location>
</feature>
<reference evidence="16 17" key="1">
    <citation type="submission" date="2018-05" db="EMBL/GenBank/DDBJ databases">
        <title>Lujinxingia marina gen. nov. sp. nov., a new facultative anaerobic member of the class Deltaproteobacteria, and proposal of Lujinxingaceae fam. nov.</title>
        <authorList>
            <person name="Li C.-M."/>
        </authorList>
    </citation>
    <scope>NUCLEOTIDE SEQUENCE [LARGE SCALE GENOMIC DNA]</scope>
    <source>
        <strain evidence="16 17">B210</strain>
    </source>
</reference>
<dbReference type="GO" id="GO:0003676">
    <property type="term" value="F:nucleic acid binding"/>
    <property type="evidence" value="ECO:0007669"/>
    <property type="project" value="InterPro"/>
</dbReference>
<evidence type="ECO:0000256" key="9">
    <source>
        <dbReference type="ARBA" id="ARBA00047984"/>
    </source>
</evidence>
<evidence type="ECO:0000256" key="8">
    <source>
        <dbReference type="ARBA" id="ARBA00038437"/>
    </source>
</evidence>
<comment type="caution">
    <text evidence="16">The sequence shown here is derived from an EMBL/GenBank/DDBJ whole genome shotgun (WGS) entry which is preliminary data.</text>
</comment>
<evidence type="ECO:0000256" key="2">
    <source>
        <dbReference type="ARBA" id="ARBA00022490"/>
    </source>
</evidence>
<keyword evidence="6 11" id="KW-0067">ATP-binding</keyword>
<keyword evidence="5 11" id="KW-0347">Helicase</keyword>
<dbReference type="GO" id="GO:0005524">
    <property type="term" value="F:ATP binding"/>
    <property type="evidence" value="ECO:0007669"/>
    <property type="project" value="UniProtKB-KW"/>
</dbReference>
<evidence type="ECO:0000313" key="16">
    <source>
        <dbReference type="EMBL" id="RAL23028.1"/>
    </source>
</evidence>
<dbReference type="GO" id="GO:0003724">
    <property type="term" value="F:RNA helicase activity"/>
    <property type="evidence" value="ECO:0007669"/>
    <property type="project" value="UniProtKB-EC"/>
</dbReference>
<evidence type="ECO:0000256" key="4">
    <source>
        <dbReference type="ARBA" id="ARBA00022801"/>
    </source>
</evidence>
<keyword evidence="2" id="KW-0963">Cytoplasm</keyword>
<evidence type="ECO:0000256" key="1">
    <source>
        <dbReference type="ARBA" id="ARBA00012552"/>
    </source>
</evidence>
<feature type="compositionally biased region" description="Basic residues" evidence="12">
    <location>
        <begin position="489"/>
        <end position="506"/>
    </location>
</feature>
<dbReference type="PANTHER" id="PTHR47959">
    <property type="entry name" value="ATP-DEPENDENT RNA HELICASE RHLE-RELATED"/>
    <property type="match status" value="1"/>
</dbReference>
<dbReference type="PROSITE" id="PS51194">
    <property type="entry name" value="HELICASE_CTER"/>
    <property type="match status" value="1"/>
</dbReference>
<evidence type="ECO:0000256" key="3">
    <source>
        <dbReference type="ARBA" id="ARBA00022741"/>
    </source>
</evidence>
<dbReference type="Pfam" id="PF00270">
    <property type="entry name" value="DEAD"/>
    <property type="match status" value="1"/>
</dbReference>
<organism evidence="16 17">
    <name type="scientific">Lujinxingia litoralis</name>
    <dbReference type="NCBI Taxonomy" id="2211119"/>
    <lineage>
        <taxon>Bacteria</taxon>
        <taxon>Deltaproteobacteria</taxon>
        <taxon>Bradymonadales</taxon>
        <taxon>Lujinxingiaceae</taxon>
        <taxon>Lujinxingia</taxon>
    </lineage>
</organism>
<dbReference type="GO" id="GO:0016787">
    <property type="term" value="F:hydrolase activity"/>
    <property type="evidence" value="ECO:0007669"/>
    <property type="project" value="UniProtKB-KW"/>
</dbReference>
<evidence type="ECO:0000259" key="14">
    <source>
        <dbReference type="PROSITE" id="PS51194"/>
    </source>
</evidence>